<proteinExistence type="inferred from homology"/>
<dbReference type="RefSeq" id="WP_143893739.1">
    <property type="nucleotide sequence ID" value="NZ_VJND01000003.1"/>
</dbReference>
<dbReference type="InterPro" id="IPR020816">
    <property type="entry name" value="Histone-like_DNA-bd_CS"/>
</dbReference>
<evidence type="ECO:0000256" key="2">
    <source>
        <dbReference type="ARBA" id="ARBA00023125"/>
    </source>
</evidence>
<dbReference type="SUPFAM" id="SSF47729">
    <property type="entry name" value="IHF-like DNA-binding proteins"/>
    <property type="match status" value="1"/>
</dbReference>
<dbReference type="InterPro" id="IPR000119">
    <property type="entry name" value="Hist_DNA-bd"/>
</dbReference>
<dbReference type="SMART" id="SM00411">
    <property type="entry name" value="BHL"/>
    <property type="match status" value="1"/>
</dbReference>
<dbReference type="PROSITE" id="PS00045">
    <property type="entry name" value="HISTONE_LIKE"/>
    <property type="match status" value="1"/>
</dbReference>
<dbReference type="Gene3D" id="4.10.520.10">
    <property type="entry name" value="IHF-like DNA-binding proteins"/>
    <property type="match status" value="1"/>
</dbReference>
<keyword evidence="5" id="KW-1185">Reference proteome</keyword>
<dbReference type="OrthoDB" id="9804203at2"/>
<dbReference type="GO" id="GO:0005829">
    <property type="term" value="C:cytosol"/>
    <property type="evidence" value="ECO:0007669"/>
    <property type="project" value="TreeGrafter"/>
</dbReference>
<dbReference type="PANTHER" id="PTHR33175:SF5">
    <property type="entry name" value="INTEGRATION HOST FACTOR SUBUNIT BETA"/>
    <property type="match status" value="1"/>
</dbReference>
<dbReference type="PRINTS" id="PR01727">
    <property type="entry name" value="DNABINDINGHU"/>
</dbReference>
<dbReference type="Proteomes" id="UP000320225">
    <property type="component" value="Unassembled WGS sequence"/>
</dbReference>
<organism evidence="4 5">
    <name type="scientific">Tepidimonas sediminis</name>
    <dbReference type="NCBI Taxonomy" id="2588941"/>
    <lineage>
        <taxon>Bacteria</taxon>
        <taxon>Pseudomonadati</taxon>
        <taxon>Pseudomonadota</taxon>
        <taxon>Betaproteobacteria</taxon>
        <taxon>Burkholderiales</taxon>
        <taxon>Tepidimonas</taxon>
    </lineage>
</organism>
<keyword evidence="2" id="KW-0238">DNA-binding</keyword>
<evidence type="ECO:0000256" key="1">
    <source>
        <dbReference type="ARBA" id="ARBA00010529"/>
    </source>
</evidence>
<reference evidence="4 5" key="1">
    <citation type="submission" date="2019-07" db="EMBL/GenBank/DDBJ databases">
        <title>Tepidimonas sediminis YIM 72259 draft genome.</title>
        <authorList>
            <person name="Da Costa M.S."/>
            <person name="Froufe H.J.C."/>
            <person name="Egas C."/>
            <person name="Albuquerque L."/>
        </authorList>
    </citation>
    <scope>NUCLEOTIDE SEQUENCE [LARGE SCALE GENOMIC DNA]</scope>
    <source>
        <strain evidence="4 5">YIM 72259</strain>
    </source>
</reference>
<dbReference type="GO" id="GO:0003677">
    <property type="term" value="F:DNA binding"/>
    <property type="evidence" value="ECO:0007669"/>
    <property type="project" value="UniProtKB-KW"/>
</dbReference>
<dbReference type="EMBL" id="VJND01000003">
    <property type="protein sequence ID" value="TSE26439.1"/>
    <property type="molecule type" value="Genomic_DNA"/>
</dbReference>
<accession>A0A554WS92</accession>
<evidence type="ECO:0000256" key="3">
    <source>
        <dbReference type="RuleBase" id="RU003939"/>
    </source>
</evidence>
<comment type="caution">
    <text evidence="4">The sequence shown here is derived from an EMBL/GenBank/DDBJ whole genome shotgun (WGS) entry which is preliminary data.</text>
</comment>
<comment type="similarity">
    <text evidence="1 3">Belongs to the bacterial histone-like protein family.</text>
</comment>
<dbReference type="InterPro" id="IPR010992">
    <property type="entry name" value="IHF-like_DNA-bd_dom_sf"/>
</dbReference>
<evidence type="ECO:0000313" key="5">
    <source>
        <dbReference type="Proteomes" id="UP000320225"/>
    </source>
</evidence>
<dbReference type="PANTHER" id="PTHR33175">
    <property type="entry name" value="DNA-BINDING PROTEIN HU"/>
    <property type="match status" value="1"/>
</dbReference>
<dbReference type="NCBIfam" id="NF001222">
    <property type="entry name" value="PRK00199.1"/>
    <property type="match status" value="1"/>
</dbReference>
<dbReference type="CDD" id="cd13836">
    <property type="entry name" value="IHF_B"/>
    <property type="match status" value="1"/>
</dbReference>
<name>A0A554WS92_9BURK</name>
<dbReference type="GO" id="GO:0030527">
    <property type="term" value="F:structural constituent of chromatin"/>
    <property type="evidence" value="ECO:0007669"/>
    <property type="project" value="InterPro"/>
</dbReference>
<sequence length="100" mass="10782">MNRSDLFDALAERYPHLTEADAQAAVMTILETMAAALAAGQRIELRGFGSFSVHQRRPRQARNPRTGAAVEVPERRTVHFKPGKALRDAVDGAAAGATTP</sequence>
<evidence type="ECO:0000313" key="4">
    <source>
        <dbReference type="EMBL" id="TSE26439.1"/>
    </source>
</evidence>
<dbReference type="Pfam" id="PF00216">
    <property type="entry name" value="Bac_DNA_binding"/>
    <property type="match status" value="1"/>
</dbReference>
<gene>
    <name evidence="4" type="primary">ihfB</name>
    <name evidence="4" type="ORF">Tsedi_00737</name>
</gene>
<protein>
    <submittedName>
        <fullName evidence="4">Integration host factor subunit beta</fullName>
    </submittedName>
</protein>
<dbReference type="AlphaFoldDB" id="A0A554WS92"/>